<proteinExistence type="inferred from homology"/>
<dbReference type="PANTHER" id="PTHR34390:SF2">
    <property type="entry name" value="SUCCINATE TRANSPORTER SUBUNIT YJJP-RELATED"/>
    <property type="match status" value="1"/>
</dbReference>
<dbReference type="EMBL" id="VSZY01000012">
    <property type="protein sequence ID" value="MCU9969259.1"/>
    <property type="molecule type" value="Genomic_DNA"/>
</dbReference>
<keyword evidence="4 8" id="KW-1133">Transmembrane helix</keyword>
<evidence type="ECO:0000259" key="10">
    <source>
        <dbReference type="Pfam" id="PF12821"/>
    </source>
</evidence>
<keyword evidence="2" id="KW-1003">Cell membrane</keyword>
<dbReference type="Proteomes" id="UP000255284">
    <property type="component" value="Unassembled WGS sequence"/>
</dbReference>
<evidence type="ECO:0000313" key="12">
    <source>
        <dbReference type="EMBL" id="STO17023.1"/>
    </source>
</evidence>
<feature type="transmembrane region" description="Helical" evidence="8">
    <location>
        <begin position="395"/>
        <end position="415"/>
    </location>
</feature>
<dbReference type="InterPro" id="IPR050539">
    <property type="entry name" value="ThrE_Dicarb/AminoAcid_Exp"/>
</dbReference>
<feature type="transmembrane region" description="Helical" evidence="8">
    <location>
        <begin position="427"/>
        <end position="445"/>
    </location>
</feature>
<dbReference type="Pfam" id="PF06738">
    <property type="entry name" value="ThrE"/>
    <property type="match status" value="1"/>
</dbReference>
<keyword evidence="5 8" id="KW-0472">Membrane</keyword>
<sequence length="509" mass="54973">MRFKPSETLGHLFASKAKPATNAGDDKDSKPEASPASEVSTEEPPVVLNTQSLLELEQTQITLSEQSRTIMRLGHALQACGASAYRIKISMARLATALGADEHNVQVTFGEISSTVYLPPYSRTAVLEQRAFGTNAAKLDRLRNFVQNLKPGTTIAAANAAMDRIDSYPLEYGKLVNALASGIACACFCFLNRGGLVECLLAGLAAGLGQFLRKLMMTRKFNHFAVWLVAGFAGATFYIIFATLLELILHQCMSTGDLSALPIWLRGDSIGLRSGIVSAVLFLVPGFPLITSMLDLVRMDLSAGIPRFVYTLMLVVSAGVAVWLVSVVFDWAVDPPAQPPIHGVWLFVVRAICSFIASTGFAMLFNCTWRLSIYAGLICGVVNPLRFLAVDNGVTWQLAVGLEALAIGLLADVISRAANFRYSRVSLSVPAAVLMVPGVPLYAALTHLNDGDYSQAFISLTEVSVVILAIGIGLASARMLTDRNWLQDRVLKGNHPVLNPDTRSDYSMR</sequence>
<accession>A0A2X1S0I6</accession>
<evidence type="ECO:0000256" key="6">
    <source>
        <dbReference type="ARBA" id="ARBA00034125"/>
    </source>
</evidence>
<comment type="subcellular location">
    <subcellularLocation>
        <location evidence="1">Cell membrane</location>
        <topology evidence="1">Multi-pass membrane protein</topology>
    </subcellularLocation>
</comment>
<dbReference type="GO" id="GO:0005886">
    <property type="term" value="C:plasma membrane"/>
    <property type="evidence" value="ECO:0007669"/>
    <property type="project" value="UniProtKB-SubCell"/>
</dbReference>
<evidence type="ECO:0000256" key="1">
    <source>
        <dbReference type="ARBA" id="ARBA00004651"/>
    </source>
</evidence>
<dbReference type="PANTHER" id="PTHR34390">
    <property type="entry name" value="UPF0442 PROTEIN YJJB-RELATED"/>
    <property type="match status" value="1"/>
</dbReference>
<comment type="similarity">
    <text evidence="6">Belongs to the ThrE exporter (TC 2.A.79) family.</text>
</comment>
<organism evidence="12 13">
    <name type="scientific">Mobiluncus mulieris</name>
    <dbReference type="NCBI Taxonomy" id="2052"/>
    <lineage>
        <taxon>Bacteria</taxon>
        <taxon>Bacillati</taxon>
        <taxon>Actinomycetota</taxon>
        <taxon>Actinomycetes</taxon>
        <taxon>Actinomycetales</taxon>
        <taxon>Actinomycetaceae</taxon>
        <taxon>Mobiluncus</taxon>
    </lineage>
</organism>
<dbReference type="GO" id="GO:0022857">
    <property type="term" value="F:transmembrane transporter activity"/>
    <property type="evidence" value="ECO:0007669"/>
    <property type="project" value="InterPro"/>
</dbReference>
<feature type="domain" description="Threonine/serine exporter-like N-terminal" evidence="9">
    <location>
        <begin position="69"/>
        <end position="326"/>
    </location>
</feature>
<dbReference type="Proteomes" id="UP001209486">
    <property type="component" value="Unassembled WGS sequence"/>
</dbReference>
<name>A0A2X1S0I6_9ACTO</name>
<dbReference type="GO" id="GO:0015744">
    <property type="term" value="P:succinate transport"/>
    <property type="evidence" value="ECO:0007669"/>
    <property type="project" value="TreeGrafter"/>
</dbReference>
<dbReference type="EMBL" id="UGGQ01000006">
    <property type="protein sequence ID" value="STO17023.1"/>
    <property type="molecule type" value="Genomic_DNA"/>
</dbReference>
<feature type="domain" description="Threonine/Serine exporter ThrE" evidence="10">
    <location>
        <begin position="351"/>
        <end position="476"/>
    </location>
</feature>
<dbReference type="RefSeq" id="WP_004011941.1">
    <property type="nucleotide sequence ID" value="NZ_CAMPNB010000004.1"/>
</dbReference>
<evidence type="ECO:0000313" key="13">
    <source>
        <dbReference type="Proteomes" id="UP000255284"/>
    </source>
</evidence>
<dbReference type="AlphaFoldDB" id="A0A2X1S0I6"/>
<comment type="caution">
    <text evidence="12">The sequence shown here is derived from an EMBL/GenBank/DDBJ whole genome shotgun (WGS) entry which is preliminary data.</text>
</comment>
<feature type="region of interest" description="Disordered" evidence="7">
    <location>
        <begin position="1"/>
        <end position="45"/>
    </location>
</feature>
<dbReference type="InterPro" id="IPR024528">
    <property type="entry name" value="ThrE_2"/>
</dbReference>
<evidence type="ECO:0000256" key="4">
    <source>
        <dbReference type="ARBA" id="ARBA00022989"/>
    </source>
</evidence>
<gene>
    <name evidence="12" type="primary">yjjP</name>
    <name evidence="11" type="ORF">FYZ43_07610</name>
    <name evidence="12" type="ORF">NCTC11819_01606</name>
</gene>
<dbReference type="Pfam" id="PF12821">
    <property type="entry name" value="ThrE_2"/>
    <property type="match status" value="1"/>
</dbReference>
<evidence type="ECO:0000256" key="7">
    <source>
        <dbReference type="SAM" id="MobiDB-lite"/>
    </source>
</evidence>
<evidence type="ECO:0000256" key="2">
    <source>
        <dbReference type="ARBA" id="ARBA00022475"/>
    </source>
</evidence>
<feature type="transmembrane region" description="Helical" evidence="8">
    <location>
        <begin position="308"/>
        <end position="332"/>
    </location>
</feature>
<evidence type="ECO:0000256" key="5">
    <source>
        <dbReference type="ARBA" id="ARBA00023136"/>
    </source>
</evidence>
<evidence type="ECO:0000313" key="11">
    <source>
        <dbReference type="EMBL" id="MCU9969259.1"/>
    </source>
</evidence>
<evidence type="ECO:0000256" key="3">
    <source>
        <dbReference type="ARBA" id="ARBA00022692"/>
    </source>
</evidence>
<reference evidence="12 13" key="1">
    <citation type="submission" date="2018-06" db="EMBL/GenBank/DDBJ databases">
        <authorList>
            <consortium name="Pathogen Informatics"/>
            <person name="Doyle S."/>
        </authorList>
    </citation>
    <scope>NUCLEOTIDE SEQUENCE [LARGE SCALE GENOMIC DNA]</scope>
    <source>
        <strain evidence="12 13">NCTC11819</strain>
    </source>
</reference>
<evidence type="ECO:0000259" key="9">
    <source>
        <dbReference type="Pfam" id="PF06738"/>
    </source>
</evidence>
<feature type="transmembrane region" description="Helical" evidence="8">
    <location>
        <begin position="344"/>
        <end position="364"/>
    </location>
</feature>
<dbReference type="OrthoDB" id="2148488at2"/>
<feature type="transmembrane region" description="Helical" evidence="8">
    <location>
        <begin position="457"/>
        <end position="477"/>
    </location>
</feature>
<evidence type="ECO:0000313" key="14">
    <source>
        <dbReference type="Proteomes" id="UP001209486"/>
    </source>
</evidence>
<feature type="transmembrane region" description="Helical" evidence="8">
    <location>
        <begin position="270"/>
        <end position="296"/>
    </location>
</feature>
<keyword evidence="3 8" id="KW-0812">Transmembrane</keyword>
<evidence type="ECO:0000256" key="8">
    <source>
        <dbReference type="SAM" id="Phobius"/>
    </source>
</evidence>
<dbReference type="GeneID" id="61168344"/>
<protein>
    <submittedName>
        <fullName evidence="12">Inner membrane protein YjjP</fullName>
    </submittedName>
    <submittedName>
        <fullName evidence="11">Threonine/serine exporter family protein</fullName>
    </submittedName>
</protein>
<reference evidence="11 14" key="2">
    <citation type="submission" date="2019-08" db="EMBL/GenBank/DDBJ databases">
        <title>Comparison of rpoB and gyrB Sequences from Mobiluncus Species and Development of a Multiplex PCR Method for Clinical Detection of Mobiluncus curtisii and Mobiluncus mulieris.</title>
        <authorList>
            <person name="Yang L."/>
            <person name="Shen Y."/>
            <person name="Xu G."/>
            <person name="Shu L.-B."/>
            <person name="Hu J."/>
            <person name="Zhang R."/>
            <person name="Wang Y."/>
            <person name="Zhou H.-W."/>
            <person name="Zhang X."/>
        </authorList>
    </citation>
    <scope>NUCLEOTIDE SEQUENCE [LARGE SCALE GENOMIC DNA]</scope>
    <source>
        <strain evidence="11 14">M26</strain>
    </source>
</reference>
<dbReference type="InterPro" id="IPR010619">
    <property type="entry name" value="ThrE-like_N"/>
</dbReference>
<feature type="transmembrane region" description="Helical" evidence="8">
    <location>
        <begin position="371"/>
        <end position="389"/>
    </location>
</feature>
<feature type="transmembrane region" description="Helical" evidence="8">
    <location>
        <begin position="224"/>
        <end position="250"/>
    </location>
</feature>